<feature type="compositionally biased region" description="Polar residues" evidence="1">
    <location>
        <begin position="1"/>
        <end position="13"/>
    </location>
</feature>
<organism evidence="2 3">
    <name type="scientific">Enhygromyxa salina</name>
    <dbReference type="NCBI Taxonomy" id="215803"/>
    <lineage>
        <taxon>Bacteria</taxon>
        <taxon>Pseudomonadati</taxon>
        <taxon>Myxococcota</taxon>
        <taxon>Polyangia</taxon>
        <taxon>Nannocystales</taxon>
        <taxon>Nannocystaceae</taxon>
        <taxon>Enhygromyxa</taxon>
    </lineage>
</organism>
<name>A0A2S9XTI4_9BACT</name>
<dbReference type="OrthoDB" id="5530836at2"/>
<dbReference type="Proteomes" id="UP000238823">
    <property type="component" value="Unassembled WGS sequence"/>
</dbReference>
<evidence type="ECO:0000313" key="3">
    <source>
        <dbReference type="Proteomes" id="UP000238823"/>
    </source>
</evidence>
<evidence type="ECO:0000313" key="2">
    <source>
        <dbReference type="EMBL" id="PRP96031.1"/>
    </source>
</evidence>
<comment type="caution">
    <text evidence="2">The sequence shown here is derived from an EMBL/GenBank/DDBJ whole genome shotgun (WGS) entry which is preliminary data.</text>
</comment>
<gene>
    <name evidence="2" type="ORF">ENSA7_68450</name>
</gene>
<accession>A0A2S9XTI4</accession>
<protein>
    <submittedName>
        <fullName evidence="2">Uncharacterized protein</fullName>
    </submittedName>
</protein>
<dbReference type="AlphaFoldDB" id="A0A2S9XTI4"/>
<feature type="region of interest" description="Disordered" evidence="1">
    <location>
        <begin position="1"/>
        <end position="24"/>
    </location>
</feature>
<evidence type="ECO:0000256" key="1">
    <source>
        <dbReference type="SAM" id="MobiDB-lite"/>
    </source>
</evidence>
<sequence>MPNQTETFTSSREGCSPARGRLGGRERGTATTILLAALLVFTPGCATEPVDDPVDQAREPIGNELISYSGTWAYYTCAASHFYREGRQVQQLCFFHDGRFSFENRGTLTPEASVALDVELVTADFDDRTPVNYLGFCGAPDAGGIVTMWAGERSIEFAPFCLFEGIVPLYEAITAIQEELWDCGQAKPDKLESIQPGCRLL</sequence>
<reference evidence="2 3" key="1">
    <citation type="submission" date="2018-03" db="EMBL/GenBank/DDBJ databases">
        <title>Draft Genome Sequences of the Obligatory Marine Myxobacteria Enhygromyxa salina SWB007.</title>
        <authorList>
            <person name="Poehlein A."/>
            <person name="Moghaddam J.A."/>
            <person name="Harms H."/>
            <person name="Alanjari M."/>
            <person name="Koenig G.M."/>
            <person name="Daniel R."/>
            <person name="Schaeberle T.F."/>
        </authorList>
    </citation>
    <scope>NUCLEOTIDE SEQUENCE [LARGE SCALE GENOMIC DNA]</scope>
    <source>
        <strain evidence="2 3">SWB007</strain>
    </source>
</reference>
<dbReference type="EMBL" id="PVNL01000135">
    <property type="protein sequence ID" value="PRP96031.1"/>
    <property type="molecule type" value="Genomic_DNA"/>
</dbReference>
<proteinExistence type="predicted"/>
<dbReference type="RefSeq" id="WP_106093660.1">
    <property type="nucleotide sequence ID" value="NZ_PVNL01000135.1"/>
</dbReference>